<dbReference type="PROSITE" id="PS01192">
    <property type="entry name" value="HMG_COA_REDUCTASE_3"/>
    <property type="match status" value="1"/>
</dbReference>
<dbReference type="CDD" id="cd00644">
    <property type="entry name" value="HMG-CoA_reductase_classII"/>
    <property type="match status" value="1"/>
</dbReference>
<dbReference type="PANTHER" id="PTHR10572:SF24">
    <property type="entry name" value="3-HYDROXY-3-METHYLGLUTARYL-COENZYME A REDUCTASE"/>
    <property type="match status" value="1"/>
</dbReference>
<evidence type="ECO:0000256" key="1">
    <source>
        <dbReference type="ARBA" id="ARBA00007661"/>
    </source>
</evidence>
<dbReference type="GO" id="GO:0004420">
    <property type="term" value="F:hydroxymethylglutaryl-CoA reductase (NADPH) activity"/>
    <property type="evidence" value="ECO:0007669"/>
    <property type="project" value="InterPro"/>
</dbReference>
<comment type="catalytic activity">
    <reaction evidence="3">
        <text>(R)-mevalonate + 2 NAD(+) + CoA = (3S)-3-hydroxy-3-methylglutaryl-CoA + 2 NADH + 2 H(+)</text>
        <dbReference type="Rhea" id="RHEA:14833"/>
        <dbReference type="ChEBI" id="CHEBI:15378"/>
        <dbReference type="ChEBI" id="CHEBI:36464"/>
        <dbReference type="ChEBI" id="CHEBI:43074"/>
        <dbReference type="ChEBI" id="CHEBI:57287"/>
        <dbReference type="ChEBI" id="CHEBI:57540"/>
        <dbReference type="ChEBI" id="CHEBI:57945"/>
        <dbReference type="EC" id="1.1.1.88"/>
    </reaction>
</comment>
<evidence type="ECO:0000313" key="4">
    <source>
        <dbReference type="EMBL" id="TPR43031.1"/>
    </source>
</evidence>
<dbReference type="GeneID" id="58108890"/>
<dbReference type="AlphaFoldDB" id="A0A9Q8MTF7"/>
<dbReference type="InterPro" id="IPR023074">
    <property type="entry name" value="HMG_CoA_Rdtase_cat_sf"/>
</dbReference>
<dbReference type="InterPro" id="IPR002202">
    <property type="entry name" value="HMG_CoA_Rdtase"/>
</dbReference>
<dbReference type="InterPro" id="IPR009023">
    <property type="entry name" value="HMG_CoA_Rdtase_NAD(P)-bd_sf"/>
</dbReference>
<dbReference type="EMBL" id="QUBG01000008">
    <property type="protein sequence ID" value="TPR43031.1"/>
    <property type="molecule type" value="Genomic_DNA"/>
</dbReference>
<dbReference type="GO" id="GO:0140643">
    <property type="term" value="F:hydroxymethylglutaryl-CoA reductase (NADH) activity"/>
    <property type="evidence" value="ECO:0007669"/>
    <property type="project" value="UniProtKB-EC"/>
</dbReference>
<dbReference type="EC" id="1.1.1.88" evidence="3"/>
<dbReference type="InterPro" id="IPR023076">
    <property type="entry name" value="HMG_CoA_Rdtase_CS"/>
</dbReference>
<dbReference type="InterPro" id="IPR009029">
    <property type="entry name" value="HMG_CoA_Rdtase_sub-bd_dom_sf"/>
</dbReference>
<reference evidence="4" key="1">
    <citation type="submission" date="2018-08" db="EMBL/GenBank/DDBJ databases">
        <title>Comparative genomics of wild bee and flower associated Lactobacillus reveals potential adaptation to the bee host.</title>
        <authorList>
            <person name="Vuong H.Q."/>
            <person name="Mcfrederick Q.S."/>
        </authorList>
    </citation>
    <scope>NUCLEOTIDE SEQUENCE</scope>
    <source>
        <strain evidence="4">HV_63</strain>
    </source>
</reference>
<dbReference type="PROSITE" id="PS50065">
    <property type="entry name" value="HMG_COA_REDUCTASE_4"/>
    <property type="match status" value="1"/>
</dbReference>
<dbReference type="RefSeq" id="WP_140924858.1">
    <property type="nucleotide sequence ID" value="NZ_QUBF01000009.1"/>
</dbReference>
<name>A0A9Q8MTF7_9LACO</name>
<evidence type="ECO:0000313" key="5">
    <source>
        <dbReference type="Proteomes" id="UP000784700"/>
    </source>
</evidence>
<comment type="caution">
    <text evidence="4">The sequence shown here is derived from an EMBL/GenBank/DDBJ whole genome shotgun (WGS) entry which is preliminary data.</text>
</comment>
<dbReference type="Proteomes" id="UP000784700">
    <property type="component" value="Unassembled WGS sequence"/>
</dbReference>
<sequence length="415" mass="45292">MGTFKHFYHKNYDERLSIISNFADLNNQEVDEFANSKNQKNNSLIENYITDYSLPEGIAVNFIINGFNKVAPMVTEEPSVIAAASNGARMFSKSDGLHAKVIGHNLTGQIIIKTDKYNLLYGYVKNHYAELLRTANNAHKSIIDHGGGAKKIHVRKLDEHYCSLDLVVDVAEAMGANIINSMLEALASFISTNHNENILMSILSNYSIDSLVRVTGKVPFAQLGKNGISGDNVAKKIVEASHIAQIDPYRAATHNKGIMNGIDAFVMAMGNDWRAVESGVHAYASRNGSYQGLSKFKIEDGALFGEMTIPLSLGFVGGATKVLPKVKVNQKIAKVQSKNELMQMAAAVGLSQNLAALKALVTEGIQKGHMNLQLKSLAMSAGANDEELAHVVEKLRKLANPNLQDAQTIIKKLRK</sequence>
<evidence type="ECO:0000256" key="2">
    <source>
        <dbReference type="ARBA" id="ARBA00023002"/>
    </source>
</evidence>
<evidence type="ECO:0000256" key="3">
    <source>
        <dbReference type="RuleBase" id="RU361219"/>
    </source>
</evidence>
<dbReference type="PROSITE" id="PS00318">
    <property type="entry name" value="HMG_COA_REDUCTASE_2"/>
    <property type="match status" value="1"/>
</dbReference>
<dbReference type="NCBIfam" id="TIGR00532">
    <property type="entry name" value="HMG_CoA_R_NAD"/>
    <property type="match status" value="1"/>
</dbReference>
<dbReference type="SUPFAM" id="SSF55035">
    <property type="entry name" value="NAD-binding domain of HMG-CoA reductase"/>
    <property type="match status" value="1"/>
</dbReference>
<organism evidence="4 5">
    <name type="scientific">Apilactobacillus micheneri</name>
    <dbReference type="NCBI Taxonomy" id="1899430"/>
    <lineage>
        <taxon>Bacteria</taxon>
        <taxon>Bacillati</taxon>
        <taxon>Bacillota</taxon>
        <taxon>Bacilli</taxon>
        <taxon>Lactobacillales</taxon>
        <taxon>Lactobacillaceae</taxon>
        <taxon>Apilactobacillus</taxon>
    </lineage>
</organism>
<proteinExistence type="inferred from homology"/>
<dbReference type="Pfam" id="PF00368">
    <property type="entry name" value="HMG-CoA_red"/>
    <property type="match status" value="1"/>
</dbReference>
<dbReference type="InterPro" id="IPR004553">
    <property type="entry name" value="HMG_CoA_Rdtase_bac-typ"/>
</dbReference>
<dbReference type="SUPFAM" id="SSF56542">
    <property type="entry name" value="Substrate-binding domain of HMG-CoA reductase"/>
    <property type="match status" value="1"/>
</dbReference>
<dbReference type="PANTHER" id="PTHR10572">
    <property type="entry name" value="3-HYDROXY-3-METHYLGLUTARYL-COENZYME A REDUCTASE"/>
    <property type="match status" value="1"/>
</dbReference>
<dbReference type="Gene3D" id="1.10.8.660">
    <property type="match status" value="1"/>
</dbReference>
<accession>A0A9Q8MTF7</accession>
<dbReference type="Gene3D" id="3.90.770.10">
    <property type="entry name" value="3-hydroxy-3-methylglutaryl-coenzyme A Reductase, Chain A, domain 2"/>
    <property type="match status" value="2"/>
</dbReference>
<dbReference type="GO" id="GO:0015936">
    <property type="term" value="P:coenzyme A metabolic process"/>
    <property type="evidence" value="ECO:0007669"/>
    <property type="project" value="InterPro"/>
</dbReference>
<comment type="similarity">
    <text evidence="1 3">Belongs to the HMG-CoA reductase family.</text>
</comment>
<gene>
    <name evidence="4" type="ORF">DY130_06715</name>
</gene>
<keyword evidence="2 3" id="KW-0560">Oxidoreductase</keyword>
<protein>
    <recommendedName>
        <fullName evidence="3">3-hydroxy-3-methylglutaryl coenzyme A reductase</fullName>
        <shortName evidence="3">HMG-CoA reductase</shortName>
        <ecNumber evidence="3">1.1.1.88</ecNumber>
    </recommendedName>
</protein>
<keyword evidence="3" id="KW-0520">NAD</keyword>
<comment type="pathway">
    <text evidence="3">Metabolic intermediate metabolism; (R)-mevalonate degradation; (S)-3-hydroxy-3-methylglutaryl-CoA from (R)-mevalonate: step 1/1.</text>
</comment>